<name>A0ABW3Q3G7_9BACL</name>
<dbReference type="RefSeq" id="WP_090727675.1">
    <property type="nucleotide sequence ID" value="NZ_JBHTKX010000015.1"/>
</dbReference>
<keyword evidence="2" id="KW-1185">Reference proteome</keyword>
<evidence type="ECO:0000313" key="2">
    <source>
        <dbReference type="Proteomes" id="UP001597169"/>
    </source>
</evidence>
<dbReference type="Proteomes" id="UP001597169">
    <property type="component" value="Unassembled WGS sequence"/>
</dbReference>
<accession>A0ABW3Q3G7</accession>
<dbReference type="EMBL" id="JBHTKX010000015">
    <property type="protein sequence ID" value="MFD1131738.1"/>
    <property type="molecule type" value="Genomic_DNA"/>
</dbReference>
<protein>
    <submittedName>
        <fullName evidence="1">Uncharacterized protein</fullName>
    </submittedName>
</protein>
<reference evidence="2" key="1">
    <citation type="journal article" date="2019" name="Int. J. Syst. Evol. Microbiol.">
        <title>The Global Catalogue of Microorganisms (GCM) 10K type strain sequencing project: providing services to taxonomists for standard genome sequencing and annotation.</title>
        <authorList>
            <consortium name="The Broad Institute Genomics Platform"/>
            <consortium name="The Broad Institute Genome Sequencing Center for Infectious Disease"/>
            <person name="Wu L."/>
            <person name="Ma J."/>
        </authorList>
    </citation>
    <scope>NUCLEOTIDE SEQUENCE [LARGE SCALE GENOMIC DNA]</scope>
    <source>
        <strain evidence="2">CCUG 53519</strain>
    </source>
</reference>
<proteinExistence type="predicted"/>
<evidence type="ECO:0000313" key="1">
    <source>
        <dbReference type="EMBL" id="MFD1131738.1"/>
    </source>
</evidence>
<sequence length="150" mass="17764">MVFVKKVIDEALDDDIHLIDPNLGKYRLELQPILETSFTKKCCIVLLDKKIYYKSFPIPFTGSRKAIIIEDDEQKLRQLIRDEFPDHDYEIEFSKPRYKVYPECLVHSIDVLSANEIKFMTEKQLDLWQPVIEIAVSKFRDSLKGKKRKK</sequence>
<gene>
    <name evidence="1" type="ORF">ACFQ3J_26900</name>
</gene>
<organism evidence="1 2">
    <name type="scientific">Paenibacillus provencensis</name>
    <dbReference type="NCBI Taxonomy" id="441151"/>
    <lineage>
        <taxon>Bacteria</taxon>
        <taxon>Bacillati</taxon>
        <taxon>Bacillota</taxon>
        <taxon>Bacilli</taxon>
        <taxon>Bacillales</taxon>
        <taxon>Paenibacillaceae</taxon>
        <taxon>Paenibacillus</taxon>
    </lineage>
</organism>
<comment type="caution">
    <text evidence="1">The sequence shown here is derived from an EMBL/GenBank/DDBJ whole genome shotgun (WGS) entry which is preliminary data.</text>
</comment>